<dbReference type="InterPro" id="IPR029115">
    <property type="entry name" value="Ntox23"/>
</dbReference>
<organism evidence="3 4">
    <name type="scientific">Dyadobacter arcticus</name>
    <dbReference type="NCBI Taxonomy" id="1078754"/>
    <lineage>
        <taxon>Bacteria</taxon>
        <taxon>Pseudomonadati</taxon>
        <taxon>Bacteroidota</taxon>
        <taxon>Cytophagia</taxon>
        <taxon>Cytophagales</taxon>
        <taxon>Spirosomataceae</taxon>
        <taxon>Dyadobacter</taxon>
    </lineage>
</organism>
<evidence type="ECO:0000313" key="3">
    <source>
        <dbReference type="EMBL" id="NIJ52750.1"/>
    </source>
</evidence>
<dbReference type="Proteomes" id="UP001179181">
    <property type="component" value="Unassembled WGS sequence"/>
</dbReference>
<keyword evidence="4" id="KW-1185">Reference proteome</keyword>
<keyword evidence="1" id="KW-0732">Signal</keyword>
<evidence type="ECO:0000259" key="2">
    <source>
        <dbReference type="Pfam" id="PF15528"/>
    </source>
</evidence>
<dbReference type="EMBL" id="JAASQJ010000002">
    <property type="protein sequence ID" value="NIJ52750.1"/>
    <property type="molecule type" value="Genomic_DNA"/>
</dbReference>
<name>A0ABX0UM43_9BACT</name>
<protein>
    <recommendedName>
        <fullName evidence="2">Bacterial toxin 23 domain-containing protein</fullName>
    </recommendedName>
</protein>
<feature type="chain" id="PRO_5046284977" description="Bacterial toxin 23 domain-containing protein" evidence="1">
    <location>
        <begin position="25"/>
        <end position="328"/>
    </location>
</feature>
<dbReference type="Pfam" id="PF15528">
    <property type="entry name" value="Ntox23"/>
    <property type="match status" value="1"/>
</dbReference>
<gene>
    <name evidence="3" type="ORF">FHS68_001920</name>
</gene>
<dbReference type="PROSITE" id="PS51257">
    <property type="entry name" value="PROKAR_LIPOPROTEIN"/>
    <property type="match status" value="1"/>
</dbReference>
<comment type="caution">
    <text evidence="3">The sequence shown here is derived from an EMBL/GenBank/DDBJ whole genome shotgun (WGS) entry which is preliminary data.</text>
</comment>
<sequence>MNAFFKCQAIMIVTLLAFSQSCFGQPNATYRTRRSAYQLAYGVKFTIDYSDEFKLALRISLSGGAGAFVGQNWLYPSVNSDFGIYHGGIGSSFRPSGGKWLDFETVIAYTFTAGFLNRMKIENDRRPGLRNYPLYYYSNRSFATLQNPYRYSFSWGGNAVIYYRRERYKAQHVGFANLHIGRVQASYTNDGPPFKPPFGDKFDRFNTGAAWLSFHGDDHWAINLVEIGYNKFTGFSPGSYEISNKLGNSYVFYKETEENFFNKSLVYLNVGNTARGWVATGNLYNYRHLDVQHTIHKMGYYPLHLVPYNGTWGGAGNIGYQKSLITLK</sequence>
<evidence type="ECO:0000256" key="1">
    <source>
        <dbReference type="SAM" id="SignalP"/>
    </source>
</evidence>
<dbReference type="RefSeq" id="WP_167269410.1">
    <property type="nucleotide sequence ID" value="NZ_JAASQJ010000002.1"/>
</dbReference>
<accession>A0ABX0UM43</accession>
<evidence type="ECO:0000313" key="4">
    <source>
        <dbReference type="Proteomes" id="UP001179181"/>
    </source>
</evidence>
<feature type="domain" description="Bacterial toxin 23" evidence="2">
    <location>
        <begin position="158"/>
        <end position="250"/>
    </location>
</feature>
<proteinExistence type="predicted"/>
<feature type="signal peptide" evidence="1">
    <location>
        <begin position="1"/>
        <end position="24"/>
    </location>
</feature>
<reference evidence="3 4" key="1">
    <citation type="submission" date="2020-03" db="EMBL/GenBank/DDBJ databases">
        <title>Genomic Encyclopedia of Type Strains, Phase IV (KMG-IV): sequencing the most valuable type-strain genomes for metagenomic binning, comparative biology and taxonomic classification.</title>
        <authorList>
            <person name="Goeker M."/>
        </authorList>
    </citation>
    <scope>NUCLEOTIDE SEQUENCE [LARGE SCALE GENOMIC DNA]</scope>
    <source>
        <strain evidence="3 4">DSM 102865</strain>
    </source>
</reference>